<dbReference type="InterPro" id="IPR006119">
    <property type="entry name" value="Resolv_N"/>
</dbReference>
<evidence type="ECO:0000313" key="8">
    <source>
        <dbReference type="EMBL" id="PQO27667.1"/>
    </source>
</evidence>
<evidence type="ECO:0000259" key="7">
    <source>
        <dbReference type="PROSITE" id="PS51736"/>
    </source>
</evidence>
<dbReference type="Pfam" id="PF00239">
    <property type="entry name" value="Resolvase"/>
    <property type="match status" value="1"/>
</dbReference>
<dbReference type="GO" id="GO:0000150">
    <property type="term" value="F:DNA strand exchange activity"/>
    <property type="evidence" value="ECO:0007669"/>
    <property type="project" value="InterPro"/>
</dbReference>
<dbReference type="AlphaFoldDB" id="A0A2S8F684"/>
<dbReference type="InterPro" id="IPR006120">
    <property type="entry name" value="Resolvase_HTH_dom"/>
</dbReference>
<keyword evidence="4" id="KW-0233">DNA recombination</keyword>
<dbReference type="InterPro" id="IPR006118">
    <property type="entry name" value="Recombinase_CS"/>
</dbReference>
<dbReference type="PROSITE" id="PS00397">
    <property type="entry name" value="RECOMBINASES_1"/>
    <property type="match status" value="1"/>
</dbReference>
<dbReference type="GO" id="GO:0003677">
    <property type="term" value="F:DNA binding"/>
    <property type="evidence" value="ECO:0007669"/>
    <property type="project" value="UniProtKB-KW"/>
</dbReference>
<protein>
    <submittedName>
        <fullName evidence="8">DNA invertase</fullName>
    </submittedName>
</protein>
<evidence type="ECO:0000256" key="5">
    <source>
        <dbReference type="PIRSR" id="PIRSR606118-50"/>
    </source>
</evidence>
<evidence type="ECO:0000313" key="9">
    <source>
        <dbReference type="Proteomes" id="UP000240009"/>
    </source>
</evidence>
<accession>A0A2S8F684</accession>
<keyword evidence="3" id="KW-0238">DNA-binding</keyword>
<dbReference type="PANTHER" id="PTHR30461:SF2">
    <property type="entry name" value="SERINE RECOMBINASE PINE-RELATED"/>
    <property type="match status" value="1"/>
</dbReference>
<name>A0A2S8F684_9BACT</name>
<comment type="similarity">
    <text evidence="1">Belongs to the site-specific recombinase resolvase family.</text>
</comment>
<dbReference type="PROSITE" id="PS51736">
    <property type="entry name" value="RECOMBINASES_3"/>
    <property type="match status" value="1"/>
</dbReference>
<evidence type="ECO:0000256" key="4">
    <source>
        <dbReference type="ARBA" id="ARBA00023172"/>
    </source>
</evidence>
<evidence type="ECO:0000256" key="2">
    <source>
        <dbReference type="ARBA" id="ARBA00022908"/>
    </source>
</evidence>
<dbReference type="RefSeq" id="WP_105356683.1">
    <property type="nucleotide sequence ID" value="NZ_PUIA01000057.1"/>
</dbReference>
<dbReference type="InterPro" id="IPR050639">
    <property type="entry name" value="SSR_resolvase"/>
</dbReference>
<sequence length="196" mass="21805">MKYVAIYVRVSTNKQDTRSQEADLKRWAEAQEEPVKIYRDKFTGKSMERPGWEKLQEALERGEVSKVVVWRLDRLGRTAKGLTALFDDLVRRGVSLISLKDGVDLSTPAGRMLANVLASVAQFETEVRAERVLAGQQAAKAKGKQIGGRQTGARGQKVREHEDTIRTLHAAGKSVSSIARTLNLSRPTIYSVLRTA</sequence>
<reference evidence="8 9" key="1">
    <citation type="submission" date="2018-02" db="EMBL/GenBank/DDBJ databases">
        <title>Comparative genomes isolates from brazilian mangrove.</title>
        <authorList>
            <person name="Araujo J.E."/>
            <person name="Taketani R.G."/>
            <person name="Silva M.C.P."/>
            <person name="Loureco M.V."/>
            <person name="Andreote F.D."/>
        </authorList>
    </citation>
    <scope>NUCLEOTIDE SEQUENCE [LARGE SCALE GENOMIC DNA]</scope>
    <source>
        <strain evidence="8 9">HEX-2 MGV</strain>
    </source>
</reference>
<comment type="caution">
    <text evidence="8">The sequence shown here is derived from an EMBL/GenBank/DDBJ whole genome shotgun (WGS) entry which is preliminary data.</text>
</comment>
<feature type="domain" description="Resolvase/invertase-type recombinase catalytic" evidence="7">
    <location>
        <begin position="3"/>
        <end position="143"/>
    </location>
</feature>
<proteinExistence type="inferred from homology"/>
<dbReference type="OrthoDB" id="9797501at2"/>
<feature type="active site" description="O-(5'-phospho-DNA)-serine intermediate" evidence="5 6">
    <location>
        <position position="11"/>
    </location>
</feature>
<dbReference type="PANTHER" id="PTHR30461">
    <property type="entry name" value="DNA-INVERTASE FROM LAMBDOID PROPHAGE"/>
    <property type="match status" value="1"/>
</dbReference>
<organism evidence="8 9">
    <name type="scientific">Blastopirellula marina</name>
    <dbReference type="NCBI Taxonomy" id="124"/>
    <lineage>
        <taxon>Bacteria</taxon>
        <taxon>Pseudomonadati</taxon>
        <taxon>Planctomycetota</taxon>
        <taxon>Planctomycetia</taxon>
        <taxon>Pirellulales</taxon>
        <taxon>Pirellulaceae</taxon>
        <taxon>Blastopirellula</taxon>
    </lineage>
</organism>
<dbReference type="Proteomes" id="UP000240009">
    <property type="component" value="Unassembled WGS sequence"/>
</dbReference>
<dbReference type="InterPro" id="IPR036162">
    <property type="entry name" value="Resolvase-like_N_sf"/>
</dbReference>
<evidence type="ECO:0000256" key="6">
    <source>
        <dbReference type="PROSITE-ProRule" id="PRU10137"/>
    </source>
</evidence>
<dbReference type="CDD" id="cd03768">
    <property type="entry name" value="SR_ResInv"/>
    <property type="match status" value="1"/>
</dbReference>
<dbReference type="Gene3D" id="1.10.10.60">
    <property type="entry name" value="Homeodomain-like"/>
    <property type="match status" value="1"/>
</dbReference>
<keyword evidence="2" id="KW-0229">DNA integration</keyword>
<dbReference type="SUPFAM" id="SSF53041">
    <property type="entry name" value="Resolvase-like"/>
    <property type="match status" value="1"/>
</dbReference>
<evidence type="ECO:0000256" key="1">
    <source>
        <dbReference type="ARBA" id="ARBA00009913"/>
    </source>
</evidence>
<dbReference type="GO" id="GO:0015074">
    <property type="term" value="P:DNA integration"/>
    <property type="evidence" value="ECO:0007669"/>
    <property type="project" value="UniProtKB-KW"/>
</dbReference>
<evidence type="ECO:0000256" key="3">
    <source>
        <dbReference type="ARBA" id="ARBA00023125"/>
    </source>
</evidence>
<gene>
    <name evidence="8" type="ORF">C5Y96_17740</name>
</gene>
<dbReference type="EMBL" id="PUIA01000057">
    <property type="protein sequence ID" value="PQO27667.1"/>
    <property type="molecule type" value="Genomic_DNA"/>
</dbReference>
<dbReference type="Gene3D" id="3.40.50.1390">
    <property type="entry name" value="Resolvase, N-terminal catalytic domain"/>
    <property type="match status" value="1"/>
</dbReference>
<dbReference type="SMART" id="SM00857">
    <property type="entry name" value="Resolvase"/>
    <property type="match status" value="1"/>
</dbReference>
<dbReference type="Pfam" id="PF02796">
    <property type="entry name" value="HTH_7"/>
    <property type="match status" value="1"/>
</dbReference>